<keyword evidence="3" id="KW-1185">Reference proteome</keyword>
<sequence>MADADCDQPAGPPGPSVLNDGGKNDSATAATPIEMLKPDALPFRFFDLARETRDQIYGLCANDKKAEDVNDRWYFASSTTCATNLLLVSREFREEYEQGVYRDAEACLSISVGIELEGLYRSPLPTERLRFCSRIKHLTLELDGWVHGLGKDPRL</sequence>
<reference evidence="2" key="1">
    <citation type="journal article" date="2020" name="Stud. Mycol.">
        <title>101 Dothideomycetes genomes: a test case for predicting lifestyles and emergence of pathogens.</title>
        <authorList>
            <person name="Haridas S."/>
            <person name="Albert R."/>
            <person name="Binder M."/>
            <person name="Bloem J."/>
            <person name="Labutti K."/>
            <person name="Salamov A."/>
            <person name="Andreopoulos B."/>
            <person name="Baker S."/>
            <person name="Barry K."/>
            <person name="Bills G."/>
            <person name="Bluhm B."/>
            <person name="Cannon C."/>
            <person name="Castanera R."/>
            <person name="Culley D."/>
            <person name="Daum C."/>
            <person name="Ezra D."/>
            <person name="Gonzalez J."/>
            <person name="Henrissat B."/>
            <person name="Kuo A."/>
            <person name="Liang C."/>
            <person name="Lipzen A."/>
            <person name="Lutzoni F."/>
            <person name="Magnuson J."/>
            <person name="Mondo S."/>
            <person name="Nolan M."/>
            <person name="Ohm R."/>
            <person name="Pangilinan J."/>
            <person name="Park H.-J."/>
            <person name="Ramirez L."/>
            <person name="Alfaro M."/>
            <person name="Sun H."/>
            <person name="Tritt A."/>
            <person name="Yoshinaga Y."/>
            <person name="Zwiers L.-H."/>
            <person name="Turgeon B."/>
            <person name="Goodwin S."/>
            <person name="Spatafora J."/>
            <person name="Crous P."/>
            <person name="Grigoriev I."/>
        </authorList>
    </citation>
    <scope>NUCLEOTIDE SEQUENCE</scope>
    <source>
        <strain evidence="2">CBS 116005</strain>
    </source>
</reference>
<dbReference type="OrthoDB" id="3650808at2759"/>
<dbReference type="Proteomes" id="UP000799436">
    <property type="component" value="Unassembled WGS sequence"/>
</dbReference>
<evidence type="ECO:0000313" key="3">
    <source>
        <dbReference type="Proteomes" id="UP000799436"/>
    </source>
</evidence>
<dbReference type="EMBL" id="ML995929">
    <property type="protein sequence ID" value="KAF2764321.1"/>
    <property type="molecule type" value="Genomic_DNA"/>
</dbReference>
<accession>A0A6G1KUL0</accession>
<feature type="region of interest" description="Disordered" evidence="1">
    <location>
        <begin position="1"/>
        <end position="30"/>
    </location>
</feature>
<name>A0A6G1KUL0_9PEZI</name>
<evidence type="ECO:0000256" key="1">
    <source>
        <dbReference type="SAM" id="MobiDB-lite"/>
    </source>
</evidence>
<protein>
    <submittedName>
        <fullName evidence="2">Uncharacterized protein</fullName>
    </submittedName>
</protein>
<gene>
    <name evidence="2" type="ORF">EJ03DRAFT_33112</name>
</gene>
<proteinExistence type="predicted"/>
<organism evidence="2 3">
    <name type="scientific">Teratosphaeria nubilosa</name>
    <dbReference type="NCBI Taxonomy" id="161662"/>
    <lineage>
        <taxon>Eukaryota</taxon>
        <taxon>Fungi</taxon>
        <taxon>Dikarya</taxon>
        <taxon>Ascomycota</taxon>
        <taxon>Pezizomycotina</taxon>
        <taxon>Dothideomycetes</taxon>
        <taxon>Dothideomycetidae</taxon>
        <taxon>Mycosphaerellales</taxon>
        <taxon>Teratosphaeriaceae</taxon>
        <taxon>Teratosphaeria</taxon>
    </lineage>
</organism>
<dbReference type="AlphaFoldDB" id="A0A6G1KUL0"/>
<evidence type="ECO:0000313" key="2">
    <source>
        <dbReference type="EMBL" id="KAF2764321.1"/>
    </source>
</evidence>